<dbReference type="AlphaFoldDB" id="K0JUX3"/>
<accession>K0JUX3</accession>
<gene>
    <name evidence="1" type="ordered locus">BN6_19960</name>
</gene>
<name>K0JUX3_SACES</name>
<evidence type="ECO:0000313" key="1">
    <source>
        <dbReference type="EMBL" id="CCH29317.1"/>
    </source>
</evidence>
<dbReference type="EMBL" id="HE804045">
    <property type="protein sequence ID" value="CCH29317.1"/>
    <property type="molecule type" value="Genomic_DNA"/>
</dbReference>
<reference evidence="1 2" key="1">
    <citation type="journal article" date="2012" name="BMC Genomics">
        <title>Complete genome sequence of Saccharothrix espanaensis DSM 44229T and comparison to the other completely sequenced Pseudonocardiaceae.</title>
        <authorList>
            <person name="Strobel T."/>
            <person name="Al-Dilaimi A."/>
            <person name="Blom J."/>
            <person name="Gessner A."/>
            <person name="Kalinowski J."/>
            <person name="Luzhetska M."/>
            <person name="Puhler A."/>
            <person name="Szczepanowski R."/>
            <person name="Bechthold A."/>
            <person name="Ruckert C."/>
        </authorList>
    </citation>
    <scope>NUCLEOTIDE SEQUENCE [LARGE SCALE GENOMIC DNA]</scope>
    <source>
        <strain evidence="2">ATCC 51144 / DSM 44229 / JCM 9112 / NBRC 15066 / NRRL 15764</strain>
    </source>
</reference>
<dbReference type="Proteomes" id="UP000006281">
    <property type="component" value="Chromosome"/>
</dbReference>
<protein>
    <submittedName>
        <fullName evidence="1">Uncharacterized protein</fullName>
    </submittedName>
</protein>
<dbReference type="KEGG" id="sesp:BN6_19960"/>
<dbReference type="STRING" id="1179773.BN6_19960"/>
<proteinExistence type="predicted"/>
<evidence type="ECO:0000313" key="2">
    <source>
        <dbReference type="Proteomes" id="UP000006281"/>
    </source>
</evidence>
<organism evidence="1 2">
    <name type="scientific">Saccharothrix espanaensis (strain ATCC 51144 / DSM 44229 / JCM 9112 / NBRC 15066 / NRRL 15764)</name>
    <dbReference type="NCBI Taxonomy" id="1179773"/>
    <lineage>
        <taxon>Bacteria</taxon>
        <taxon>Bacillati</taxon>
        <taxon>Actinomycetota</taxon>
        <taxon>Actinomycetes</taxon>
        <taxon>Pseudonocardiales</taxon>
        <taxon>Pseudonocardiaceae</taxon>
        <taxon>Saccharothrix</taxon>
    </lineage>
</organism>
<sequence>MAVVIDLPFGDLAAEGPDGSEPDATLVDPAWTAARDRLVASLRGTSLPVYSGSARVARCAGRLP</sequence>
<keyword evidence="2" id="KW-1185">Reference proteome</keyword>
<dbReference type="HOGENOM" id="CLU_2865141_0_0_11"/>